<keyword evidence="2" id="KW-1185">Reference proteome</keyword>
<dbReference type="KEGG" id="ssl:SS1G_14481"/>
<dbReference type="AlphaFoldDB" id="A7FA50"/>
<accession>A7FA50</accession>
<evidence type="ECO:0000313" key="1">
    <source>
        <dbReference type="EMBL" id="EDO00611.1"/>
    </source>
</evidence>
<dbReference type="RefSeq" id="XP_001584584.1">
    <property type="nucleotide sequence ID" value="XM_001584534.1"/>
</dbReference>
<protein>
    <submittedName>
        <fullName evidence="1">Uncharacterized protein</fullName>
    </submittedName>
</protein>
<dbReference type="EMBL" id="CH476654">
    <property type="protein sequence ID" value="EDO00611.1"/>
    <property type="molecule type" value="Genomic_DNA"/>
</dbReference>
<dbReference type="InParanoid" id="A7FA50"/>
<dbReference type="GeneID" id="5480664"/>
<dbReference type="Proteomes" id="UP000001312">
    <property type="component" value="Unassembled WGS sequence"/>
</dbReference>
<proteinExistence type="predicted"/>
<reference evidence="2" key="1">
    <citation type="journal article" date="2011" name="PLoS Genet.">
        <title>Genomic analysis of the necrotrophic fungal pathogens Sclerotinia sclerotiorum and Botrytis cinerea.</title>
        <authorList>
            <person name="Amselem J."/>
            <person name="Cuomo C.A."/>
            <person name="van Kan J.A."/>
            <person name="Viaud M."/>
            <person name="Benito E.P."/>
            <person name="Couloux A."/>
            <person name="Coutinho P.M."/>
            <person name="de Vries R.P."/>
            <person name="Dyer P.S."/>
            <person name="Fillinger S."/>
            <person name="Fournier E."/>
            <person name="Gout L."/>
            <person name="Hahn M."/>
            <person name="Kohn L."/>
            <person name="Lapalu N."/>
            <person name="Plummer K.M."/>
            <person name="Pradier J.M."/>
            <person name="Quevillon E."/>
            <person name="Sharon A."/>
            <person name="Simon A."/>
            <person name="ten Have A."/>
            <person name="Tudzynski B."/>
            <person name="Tudzynski P."/>
            <person name="Wincker P."/>
            <person name="Andrew M."/>
            <person name="Anthouard V."/>
            <person name="Beever R.E."/>
            <person name="Beffa R."/>
            <person name="Benoit I."/>
            <person name="Bouzid O."/>
            <person name="Brault B."/>
            <person name="Chen Z."/>
            <person name="Choquer M."/>
            <person name="Collemare J."/>
            <person name="Cotton P."/>
            <person name="Danchin E.G."/>
            <person name="Da Silva C."/>
            <person name="Gautier A."/>
            <person name="Giraud C."/>
            <person name="Giraud T."/>
            <person name="Gonzalez C."/>
            <person name="Grossetete S."/>
            <person name="Guldener U."/>
            <person name="Henrissat B."/>
            <person name="Howlett B.J."/>
            <person name="Kodira C."/>
            <person name="Kretschmer M."/>
            <person name="Lappartient A."/>
            <person name="Leroch M."/>
            <person name="Levis C."/>
            <person name="Mauceli E."/>
            <person name="Neuveglise C."/>
            <person name="Oeser B."/>
            <person name="Pearson M."/>
            <person name="Poulain J."/>
            <person name="Poussereau N."/>
            <person name="Quesneville H."/>
            <person name="Rascle C."/>
            <person name="Schumacher J."/>
            <person name="Segurens B."/>
            <person name="Sexton A."/>
            <person name="Silva E."/>
            <person name="Sirven C."/>
            <person name="Soanes D.M."/>
            <person name="Talbot N.J."/>
            <person name="Templeton M."/>
            <person name="Yandava C."/>
            <person name="Yarden O."/>
            <person name="Zeng Q."/>
            <person name="Rollins J.A."/>
            <person name="Lebrun M.H."/>
            <person name="Dickman M."/>
        </authorList>
    </citation>
    <scope>NUCLEOTIDE SEQUENCE [LARGE SCALE GENOMIC DNA]</scope>
    <source>
        <strain evidence="2">ATCC 18683 / 1980 / Ss-1</strain>
    </source>
</reference>
<evidence type="ECO:0000313" key="2">
    <source>
        <dbReference type="Proteomes" id="UP000001312"/>
    </source>
</evidence>
<name>A7FA50_SCLS1</name>
<sequence>MDVLPGVFMSRAGAIYHMAQRSHTTTQIGHDSAAVSKKVEKVVEIDNSAGNLEFLKNLFGLETTWVGTWLMNELVGAKCLFVILSAFGWKDGNAIFGSMCTLTSQKGRRREGWNDRM</sequence>
<gene>
    <name evidence="1" type="ORF">SS1G_14481</name>
</gene>
<organism evidence="1 2">
    <name type="scientific">Sclerotinia sclerotiorum (strain ATCC 18683 / 1980 / Ss-1)</name>
    <name type="common">White mold</name>
    <name type="synonym">Whetzelinia sclerotiorum</name>
    <dbReference type="NCBI Taxonomy" id="665079"/>
    <lineage>
        <taxon>Eukaryota</taxon>
        <taxon>Fungi</taxon>
        <taxon>Dikarya</taxon>
        <taxon>Ascomycota</taxon>
        <taxon>Pezizomycotina</taxon>
        <taxon>Leotiomycetes</taxon>
        <taxon>Helotiales</taxon>
        <taxon>Sclerotiniaceae</taxon>
        <taxon>Sclerotinia</taxon>
    </lineage>
</organism>